<gene>
    <name evidence="3" type="ORF">BD749_3799</name>
</gene>
<dbReference type="Pfam" id="PF07452">
    <property type="entry name" value="CHRD"/>
    <property type="match status" value="1"/>
</dbReference>
<feature type="domain" description="CHRD" evidence="2">
    <location>
        <begin position="39"/>
        <end position="165"/>
    </location>
</feature>
<evidence type="ECO:0000313" key="4">
    <source>
        <dbReference type="Proteomes" id="UP000233782"/>
    </source>
</evidence>
<dbReference type="PROSITE" id="PS51257">
    <property type="entry name" value="PROKAR_LIPOPROTEIN"/>
    <property type="match status" value="1"/>
</dbReference>
<evidence type="ECO:0000313" key="3">
    <source>
        <dbReference type="EMBL" id="PKV62596.1"/>
    </source>
</evidence>
<feature type="chain" id="PRO_5014930615" evidence="1">
    <location>
        <begin position="26"/>
        <end position="165"/>
    </location>
</feature>
<name>A0A2N3U779_9BACT</name>
<protein>
    <submittedName>
        <fullName evidence="3">CHRD domain-containing protein</fullName>
    </submittedName>
</protein>
<reference evidence="3 4" key="1">
    <citation type="submission" date="2017-12" db="EMBL/GenBank/DDBJ databases">
        <title>Genomic Encyclopedia of Type Strains, Phase III (KMG-III): the genomes of soil and plant-associated and newly described type strains.</title>
        <authorList>
            <person name="Whitman W."/>
        </authorList>
    </citation>
    <scope>NUCLEOTIDE SEQUENCE [LARGE SCALE GENOMIC DNA]</scope>
    <source>
        <strain evidence="3 4">LP43</strain>
    </source>
</reference>
<dbReference type="Proteomes" id="UP000233782">
    <property type="component" value="Unassembled WGS sequence"/>
</dbReference>
<dbReference type="RefSeq" id="WP_101447332.1">
    <property type="nucleotide sequence ID" value="NZ_PJMU01000005.1"/>
</dbReference>
<evidence type="ECO:0000256" key="1">
    <source>
        <dbReference type="SAM" id="SignalP"/>
    </source>
</evidence>
<keyword evidence="4" id="KW-1185">Reference proteome</keyword>
<dbReference type="EMBL" id="PJMU01000005">
    <property type="protein sequence ID" value="PKV62596.1"/>
    <property type="molecule type" value="Genomic_DNA"/>
</dbReference>
<comment type="caution">
    <text evidence="3">The sequence shown here is derived from an EMBL/GenBank/DDBJ whole genome shotgun (WGS) entry which is preliminary data.</text>
</comment>
<dbReference type="SMART" id="SM00754">
    <property type="entry name" value="CHRD"/>
    <property type="match status" value="1"/>
</dbReference>
<dbReference type="OrthoDB" id="571052at2"/>
<dbReference type="InterPro" id="IPR010895">
    <property type="entry name" value="CHRD"/>
</dbReference>
<dbReference type="PROSITE" id="PS50933">
    <property type="entry name" value="CHRD"/>
    <property type="match status" value="1"/>
</dbReference>
<feature type="signal peptide" evidence="1">
    <location>
        <begin position="1"/>
        <end position="25"/>
    </location>
</feature>
<keyword evidence="1" id="KW-0732">Signal</keyword>
<accession>A0A2N3U779</accession>
<organism evidence="3 4">
    <name type="scientific">Pontibacter ramchanderi</name>
    <dbReference type="NCBI Taxonomy" id="1179743"/>
    <lineage>
        <taxon>Bacteria</taxon>
        <taxon>Pseudomonadati</taxon>
        <taxon>Bacteroidota</taxon>
        <taxon>Cytophagia</taxon>
        <taxon>Cytophagales</taxon>
        <taxon>Hymenobacteraceae</taxon>
        <taxon>Pontibacter</taxon>
    </lineage>
</organism>
<sequence length="165" mass="17848">MKCRNAIVRRAVLYATLLLSGVAFACDDDEKDEDLLGSEIEFTNVALSGENEVPAVTTSGSGSMTATYDRSTRMLTYNFSWTLGSTTDNTVGIHLHGPALATESAPVVIPIENHPTSHTGSVTGTTRALTQSEEEQLLDGKWYLNIHSSTYPNGELRGQLLRGEN</sequence>
<evidence type="ECO:0000259" key="2">
    <source>
        <dbReference type="PROSITE" id="PS50933"/>
    </source>
</evidence>
<proteinExistence type="predicted"/>
<dbReference type="AlphaFoldDB" id="A0A2N3U779"/>